<dbReference type="InterPro" id="IPR011256">
    <property type="entry name" value="Reg_factor_effector_dom_sf"/>
</dbReference>
<accession>A0A9J2P4F4</accession>
<dbReference type="WBParaSite" id="ALUE_0000472701-mRNA-1">
    <property type="protein sequence ID" value="ALUE_0000472701-mRNA-1"/>
    <property type="gene ID" value="ALUE_0000472701"/>
</dbReference>
<dbReference type="GO" id="GO:0005657">
    <property type="term" value="C:replication fork"/>
    <property type="evidence" value="ECO:0007669"/>
    <property type="project" value="TreeGrafter"/>
</dbReference>
<dbReference type="PANTHER" id="PTHR15949">
    <property type="entry name" value="TESTIS-EXPRESSED PROTEIN 264"/>
    <property type="match status" value="1"/>
</dbReference>
<dbReference type="Gene3D" id="3.20.80.10">
    <property type="entry name" value="Regulatory factor, effector binding domain"/>
    <property type="match status" value="1"/>
</dbReference>
<keyword evidence="2" id="KW-1133">Transmembrane helix</keyword>
<dbReference type="GO" id="GO:0106300">
    <property type="term" value="P:protein-DNA covalent cross-linking repair"/>
    <property type="evidence" value="ECO:0007669"/>
    <property type="project" value="TreeGrafter"/>
</dbReference>
<feature type="compositionally biased region" description="Acidic residues" evidence="1">
    <location>
        <begin position="292"/>
        <end position="310"/>
    </location>
</feature>
<protein>
    <submittedName>
        <fullName evidence="4">Uncharacterized protein</fullName>
    </submittedName>
</protein>
<evidence type="ECO:0000313" key="3">
    <source>
        <dbReference type="Proteomes" id="UP000036681"/>
    </source>
</evidence>
<dbReference type="Proteomes" id="UP000036681">
    <property type="component" value="Unplaced"/>
</dbReference>
<organism evidence="3 4">
    <name type="scientific">Ascaris lumbricoides</name>
    <name type="common">Giant roundworm</name>
    <dbReference type="NCBI Taxonomy" id="6252"/>
    <lineage>
        <taxon>Eukaryota</taxon>
        <taxon>Metazoa</taxon>
        <taxon>Ecdysozoa</taxon>
        <taxon>Nematoda</taxon>
        <taxon>Chromadorea</taxon>
        <taxon>Rhabditida</taxon>
        <taxon>Spirurina</taxon>
        <taxon>Ascaridomorpha</taxon>
        <taxon>Ascaridoidea</taxon>
        <taxon>Ascarididae</taxon>
        <taxon>Ascaris</taxon>
    </lineage>
</organism>
<dbReference type="GO" id="GO:0005634">
    <property type="term" value="C:nucleus"/>
    <property type="evidence" value="ECO:0007669"/>
    <property type="project" value="TreeGrafter"/>
</dbReference>
<sequence>MMAGRLGCAALEGKIAAISEFVRCGLGPSSHTVTLPGQLGQYWYILRLSDLLMLNEPKPPGEYLSRHRYTNLDCTREMFEFALAFFFLVLLLIALIYKMYRSGLFDDVEVVLTDKPPVMSRPMTIFYKHHIGAYKHAGNLFKELIKLMPSDAITVGIYYDDPEVTRDHLLQSAIGVVYGEDGKDLYPANYAEQLTRWGYERMLMPAVERAIVATQNYESFLSIIALTQFTYSKLKSYVKRHSLNAPISVEFFTGKKIHVVMPLDHHSEFIIPQVMSLEALETKLARRRWDSDVESESCSDPEPDDMEETAPSDAGNESEVGHKKDE</sequence>
<dbReference type="PANTHER" id="PTHR15949:SF3">
    <property type="entry name" value="TESTIS-EXPRESSED PROTEIN 264"/>
    <property type="match status" value="1"/>
</dbReference>
<evidence type="ECO:0000313" key="4">
    <source>
        <dbReference type="WBParaSite" id="ALUE_0000472701-mRNA-1"/>
    </source>
</evidence>
<evidence type="ECO:0000256" key="1">
    <source>
        <dbReference type="SAM" id="MobiDB-lite"/>
    </source>
</evidence>
<keyword evidence="2" id="KW-0472">Membrane</keyword>
<name>A0A9J2P4F4_ASCLU</name>
<dbReference type="GO" id="GO:0005789">
    <property type="term" value="C:endoplasmic reticulum membrane"/>
    <property type="evidence" value="ECO:0007669"/>
    <property type="project" value="TreeGrafter"/>
</dbReference>
<dbReference type="GO" id="GO:0061709">
    <property type="term" value="P:reticulophagy"/>
    <property type="evidence" value="ECO:0007669"/>
    <property type="project" value="TreeGrafter"/>
</dbReference>
<feature type="transmembrane region" description="Helical" evidence="2">
    <location>
        <begin position="78"/>
        <end position="97"/>
    </location>
</feature>
<dbReference type="SUPFAM" id="SSF55136">
    <property type="entry name" value="Probable bacterial effector-binding domain"/>
    <property type="match status" value="1"/>
</dbReference>
<dbReference type="AlphaFoldDB" id="A0A9J2P4F4"/>
<keyword evidence="3" id="KW-1185">Reference proteome</keyword>
<feature type="region of interest" description="Disordered" evidence="1">
    <location>
        <begin position="287"/>
        <end position="326"/>
    </location>
</feature>
<reference evidence="4" key="1">
    <citation type="submission" date="2023-03" db="UniProtKB">
        <authorList>
            <consortium name="WormBaseParasite"/>
        </authorList>
    </citation>
    <scope>IDENTIFICATION</scope>
</reference>
<evidence type="ECO:0000256" key="2">
    <source>
        <dbReference type="SAM" id="Phobius"/>
    </source>
</evidence>
<keyword evidence="2" id="KW-0812">Transmembrane</keyword>
<proteinExistence type="predicted"/>
<dbReference type="GO" id="GO:0000421">
    <property type="term" value="C:autophagosome membrane"/>
    <property type="evidence" value="ECO:0007669"/>
    <property type="project" value="TreeGrafter"/>
</dbReference>